<proteinExistence type="predicted"/>
<evidence type="ECO:0000313" key="4">
    <source>
        <dbReference type="Proteomes" id="UP000245474"/>
    </source>
</evidence>
<dbReference type="Pfam" id="PF07331">
    <property type="entry name" value="TctB"/>
    <property type="match status" value="1"/>
</dbReference>
<sequence length="155" mass="16449">MTTETRAGRDWHGMAYAVAFVGVGVIALASSGDFSPLGAVFPRTIATALIVFSLGYIAQNLFRPPGKLPRGDEGSWARRALLVAVMLGWIAALPWLGFLVAGGLGFFGMILVGNYDAWSPRRVVIYAITSIAIIGGFYGLFAVALNVPLPEASLF</sequence>
<keyword evidence="1" id="KW-1133">Transmembrane helix</keyword>
<organism evidence="3 4">
    <name type="scientific">Sediminicurvatus halobius</name>
    <dbReference type="NCBI Taxonomy" id="2182432"/>
    <lineage>
        <taxon>Bacteria</taxon>
        <taxon>Pseudomonadati</taxon>
        <taxon>Pseudomonadota</taxon>
        <taxon>Gammaproteobacteria</taxon>
        <taxon>Chromatiales</taxon>
        <taxon>Ectothiorhodospiraceae</taxon>
        <taxon>Sediminicurvatus</taxon>
    </lineage>
</organism>
<gene>
    <name evidence="3" type="ORF">DEM34_01465</name>
</gene>
<dbReference type="RefSeq" id="WP_109675522.1">
    <property type="nucleotide sequence ID" value="NZ_CP086615.1"/>
</dbReference>
<dbReference type="AlphaFoldDB" id="A0A2U2N8M1"/>
<feature type="domain" description="DUF1468" evidence="2">
    <location>
        <begin position="17"/>
        <end position="150"/>
    </location>
</feature>
<dbReference type="Proteomes" id="UP000245474">
    <property type="component" value="Unassembled WGS sequence"/>
</dbReference>
<evidence type="ECO:0000313" key="3">
    <source>
        <dbReference type="EMBL" id="PWG65438.1"/>
    </source>
</evidence>
<protein>
    <recommendedName>
        <fullName evidence="2">DUF1468 domain-containing protein</fullName>
    </recommendedName>
</protein>
<comment type="caution">
    <text evidence="3">The sequence shown here is derived from an EMBL/GenBank/DDBJ whole genome shotgun (WGS) entry which is preliminary data.</text>
</comment>
<dbReference type="InterPro" id="IPR009936">
    <property type="entry name" value="DUF1468"/>
</dbReference>
<keyword evidence="4" id="KW-1185">Reference proteome</keyword>
<accession>A0A2U2N8M1</accession>
<dbReference type="OrthoDB" id="6166151at2"/>
<feature type="transmembrane region" description="Helical" evidence="1">
    <location>
        <begin position="12"/>
        <end position="29"/>
    </location>
</feature>
<feature type="transmembrane region" description="Helical" evidence="1">
    <location>
        <begin position="41"/>
        <end position="59"/>
    </location>
</feature>
<evidence type="ECO:0000256" key="1">
    <source>
        <dbReference type="SAM" id="Phobius"/>
    </source>
</evidence>
<feature type="transmembrane region" description="Helical" evidence="1">
    <location>
        <begin position="123"/>
        <end position="147"/>
    </location>
</feature>
<keyword evidence="1" id="KW-0812">Transmembrane</keyword>
<dbReference type="EMBL" id="QFFI01000002">
    <property type="protein sequence ID" value="PWG65438.1"/>
    <property type="molecule type" value="Genomic_DNA"/>
</dbReference>
<feature type="transmembrane region" description="Helical" evidence="1">
    <location>
        <begin position="80"/>
        <end position="111"/>
    </location>
</feature>
<name>A0A2U2N8M1_9GAMM</name>
<reference evidence="3 4" key="1">
    <citation type="submission" date="2018-05" db="EMBL/GenBank/DDBJ databases">
        <title>Spiribacter halobius sp. nov., a moderately halophilic bacterium isolated from marine solar saltern.</title>
        <authorList>
            <person name="Zheng W.-S."/>
            <person name="Lu D.-C."/>
            <person name="Du Z.-J."/>
        </authorList>
    </citation>
    <scope>NUCLEOTIDE SEQUENCE [LARGE SCALE GENOMIC DNA]</scope>
    <source>
        <strain evidence="3 4">E85</strain>
    </source>
</reference>
<evidence type="ECO:0000259" key="2">
    <source>
        <dbReference type="Pfam" id="PF07331"/>
    </source>
</evidence>
<keyword evidence="1" id="KW-0472">Membrane</keyword>